<dbReference type="EMBL" id="JAIWYP010000005">
    <property type="protein sequence ID" value="KAH3820957.1"/>
    <property type="molecule type" value="Genomic_DNA"/>
</dbReference>
<comment type="caution">
    <text evidence="1">The sequence shown here is derived from an EMBL/GenBank/DDBJ whole genome shotgun (WGS) entry which is preliminary data.</text>
</comment>
<accession>A0A9D4JUQ7</accession>
<gene>
    <name evidence="1" type="ORF">DPMN_122710</name>
</gene>
<reference evidence="1" key="2">
    <citation type="submission" date="2020-11" db="EMBL/GenBank/DDBJ databases">
        <authorList>
            <person name="McCartney M.A."/>
            <person name="Auch B."/>
            <person name="Kono T."/>
            <person name="Mallez S."/>
            <person name="Becker A."/>
            <person name="Gohl D.M."/>
            <person name="Silverstein K.A.T."/>
            <person name="Koren S."/>
            <person name="Bechman K.B."/>
            <person name="Herman A."/>
            <person name="Abrahante J.E."/>
            <person name="Garbe J."/>
        </authorList>
    </citation>
    <scope>NUCLEOTIDE SEQUENCE</scope>
    <source>
        <strain evidence="1">Duluth1</strain>
        <tissue evidence="1">Whole animal</tissue>
    </source>
</reference>
<reference evidence="1" key="1">
    <citation type="journal article" date="2019" name="bioRxiv">
        <title>The Genome of the Zebra Mussel, Dreissena polymorpha: A Resource for Invasive Species Research.</title>
        <authorList>
            <person name="McCartney M.A."/>
            <person name="Auch B."/>
            <person name="Kono T."/>
            <person name="Mallez S."/>
            <person name="Zhang Y."/>
            <person name="Obille A."/>
            <person name="Becker A."/>
            <person name="Abrahante J.E."/>
            <person name="Garbe J."/>
            <person name="Badalamenti J.P."/>
            <person name="Herman A."/>
            <person name="Mangelson H."/>
            <person name="Liachko I."/>
            <person name="Sullivan S."/>
            <person name="Sone E.D."/>
            <person name="Koren S."/>
            <person name="Silverstein K.A.T."/>
            <person name="Beckman K.B."/>
            <person name="Gohl D.M."/>
        </authorList>
    </citation>
    <scope>NUCLEOTIDE SEQUENCE</scope>
    <source>
        <strain evidence="1">Duluth1</strain>
        <tissue evidence="1">Whole animal</tissue>
    </source>
</reference>
<evidence type="ECO:0000313" key="2">
    <source>
        <dbReference type="Proteomes" id="UP000828390"/>
    </source>
</evidence>
<organism evidence="1 2">
    <name type="scientific">Dreissena polymorpha</name>
    <name type="common">Zebra mussel</name>
    <name type="synonym">Mytilus polymorpha</name>
    <dbReference type="NCBI Taxonomy" id="45954"/>
    <lineage>
        <taxon>Eukaryota</taxon>
        <taxon>Metazoa</taxon>
        <taxon>Spiralia</taxon>
        <taxon>Lophotrochozoa</taxon>
        <taxon>Mollusca</taxon>
        <taxon>Bivalvia</taxon>
        <taxon>Autobranchia</taxon>
        <taxon>Heteroconchia</taxon>
        <taxon>Euheterodonta</taxon>
        <taxon>Imparidentia</taxon>
        <taxon>Neoheterodontei</taxon>
        <taxon>Myida</taxon>
        <taxon>Dreissenoidea</taxon>
        <taxon>Dreissenidae</taxon>
        <taxon>Dreissena</taxon>
    </lineage>
</organism>
<proteinExistence type="predicted"/>
<keyword evidence="2" id="KW-1185">Reference proteome</keyword>
<dbReference type="Proteomes" id="UP000828390">
    <property type="component" value="Unassembled WGS sequence"/>
</dbReference>
<evidence type="ECO:0000313" key="1">
    <source>
        <dbReference type="EMBL" id="KAH3820957.1"/>
    </source>
</evidence>
<name>A0A9D4JUQ7_DREPO</name>
<protein>
    <submittedName>
        <fullName evidence="1">Uncharacterized protein</fullName>
    </submittedName>
</protein>
<sequence>MICLLLNVTFRGTTNASKYVSNTPRHTGLASLLRPYSGPGRSQDAIEVGVTQEDAVRTPKIAQDASPRRPLNMFKVVAEVQRSVKAVIGTP</sequence>
<dbReference type="AlphaFoldDB" id="A0A9D4JUQ7"/>